<proteinExistence type="predicted"/>
<dbReference type="SUPFAM" id="SSF48403">
    <property type="entry name" value="Ankyrin repeat"/>
    <property type="match status" value="1"/>
</dbReference>
<dbReference type="AlphaFoldDB" id="A0A1I7X2V2"/>
<name>A0A1I7X2V2_HETBA</name>
<sequence length="198" mass="21807">MAPEPKKGDCLVSRAVPCVLSNSAQELAEKLEQLTVEETTSEKKLQKVANNISPSDFVTLQSIRSSALARKTNTTSKFSRGGPALFNDLLNKDDTSIKLLCSSRSLRINAANGRGQTALHCAIKNHGVIDERTQKFIDNKPVVATLLKAGADPTIIVSHLIHLLYSEISVFSCNIPDSSIKFNNCMISYIYIYIYIYI</sequence>
<organism evidence="1 2">
    <name type="scientific">Heterorhabditis bacteriophora</name>
    <name type="common">Entomopathogenic nematode worm</name>
    <dbReference type="NCBI Taxonomy" id="37862"/>
    <lineage>
        <taxon>Eukaryota</taxon>
        <taxon>Metazoa</taxon>
        <taxon>Ecdysozoa</taxon>
        <taxon>Nematoda</taxon>
        <taxon>Chromadorea</taxon>
        <taxon>Rhabditida</taxon>
        <taxon>Rhabditina</taxon>
        <taxon>Rhabditomorpha</taxon>
        <taxon>Strongyloidea</taxon>
        <taxon>Heterorhabditidae</taxon>
        <taxon>Heterorhabditis</taxon>
    </lineage>
</organism>
<dbReference type="InterPro" id="IPR036770">
    <property type="entry name" value="Ankyrin_rpt-contain_sf"/>
</dbReference>
<dbReference type="Proteomes" id="UP000095283">
    <property type="component" value="Unplaced"/>
</dbReference>
<dbReference type="WBParaSite" id="Hba_11821">
    <property type="protein sequence ID" value="Hba_11821"/>
    <property type="gene ID" value="Hba_11821"/>
</dbReference>
<protein>
    <submittedName>
        <fullName evidence="2">ANK_REP_REGION domain-containing protein</fullName>
    </submittedName>
</protein>
<reference evidence="2" key="1">
    <citation type="submission" date="2016-11" db="UniProtKB">
        <authorList>
            <consortium name="WormBaseParasite"/>
        </authorList>
    </citation>
    <scope>IDENTIFICATION</scope>
</reference>
<evidence type="ECO:0000313" key="1">
    <source>
        <dbReference type="Proteomes" id="UP000095283"/>
    </source>
</evidence>
<dbReference type="Gene3D" id="1.25.40.20">
    <property type="entry name" value="Ankyrin repeat-containing domain"/>
    <property type="match status" value="1"/>
</dbReference>
<evidence type="ECO:0000313" key="2">
    <source>
        <dbReference type="WBParaSite" id="Hba_11821"/>
    </source>
</evidence>
<accession>A0A1I7X2V2</accession>
<keyword evidence="1" id="KW-1185">Reference proteome</keyword>